<feature type="transmembrane region" description="Helical" evidence="1">
    <location>
        <begin position="30"/>
        <end position="47"/>
    </location>
</feature>
<keyword evidence="3" id="KW-1185">Reference proteome</keyword>
<dbReference type="RefSeq" id="WP_320381313.1">
    <property type="nucleotide sequence ID" value="NZ_JAWDIQ010000003.1"/>
</dbReference>
<reference evidence="2 3" key="1">
    <citation type="submission" date="2023-10" db="EMBL/GenBank/DDBJ databases">
        <title>Virgibacillus soli CC-YMP-6 genome.</title>
        <authorList>
            <person name="Miliotis G."/>
            <person name="Sengupta P."/>
            <person name="Hameed A."/>
            <person name="Chuvochina M."/>
            <person name="Mcdonagh F."/>
            <person name="Simpson A.C."/>
            <person name="Singh N.K."/>
            <person name="Rekha P.D."/>
            <person name="Raman K."/>
            <person name="Hugenholtz P."/>
            <person name="Venkateswaran K."/>
        </authorList>
    </citation>
    <scope>NUCLEOTIDE SEQUENCE [LARGE SCALE GENOMIC DNA]</scope>
    <source>
        <strain evidence="2 3">CC-YMP-6</strain>
    </source>
</reference>
<dbReference type="Proteomes" id="UP001275315">
    <property type="component" value="Unassembled WGS sequence"/>
</dbReference>
<evidence type="ECO:0000313" key="3">
    <source>
        <dbReference type="Proteomes" id="UP001275315"/>
    </source>
</evidence>
<keyword evidence="1" id="KW-1133">Transmembrane helix</keyword>
<comment type="caution">
    <text evidence="2">The sequence shown here is derived from an EMBL/GenBank/DDBJ whole genome shotgun (WGS) entry which is preliminary data.</text>
</comment>
<evidence type="ECO:0000313" key="2">
    <source>
        <dbReference type="EMBL" id="MDY0410429.1"/>
    </source>
</evidence>
<accession>A0ABU5CX53</accession>
<gene>
    <name evidence="2" type="ORF">RWD45_20125</name>
</gene>
<name>A0ABU5CX53_9BACI</name>
<keyword evidence="1" id="KW-0812">Transmembrane</keyword>
<sequence>MKRYLTSLFILFTAIIIVVGLRLTVPWSGIVTWGLAAITLLLAAYYTKYIPNESKQKSTSKRE</sequence>
<organism evidence="2 3">
    <name type="scientific">Paracerasibacillus soli</name>
    <dbReference type="NCBI Taxonomy" id="480284"/>
    <lineage>
        <taxon>Bacteria</taxon>
        <taxon>Bacillati</taxon>
        <taxon>Bacillota</taxon>
        <taxon>Bacilli</taxon>
        <taxon>Bacillales</taxon>
        <taxon>Bacillaceae</taxon>
        <taxon>Paracerasibacillus</taxon>
    </lineage>
</organism>
<dbReference type="EMBL" id="JAWDIQ010000003">
    <property type="protein sequence ID" value="MDY0410429.1"/>
    <property type="molecule type" value="Genomic_DNA"/>
</dbReference>
<protein>
    <submittedName>
        <fullName evidence="2">Uncharacterized protein</fullName>
    </submittedName>
</protein>
<evidence type="ECO:0000256" key="1">
    <source>
        <dbReference type="SAM" id="Phobius"/>
    </source>
</evidence>
<proteinExistence type="predicted"/>
<keyword evidence="1" id="KW-0472">Membrane</keyword>